<feature type="repeat" description="PPR" evidence="3">
    <location>
        <begin position="1098"/>
        <end position="1132"/>
    </location>
</feature>
<dbReference type="SMART" id="SM00545">
    <property type="entry name" value="JmjN"/>
    <property type="match status" value="1"/>
</dbReference>
<feature type="repeat" description="PPR" evidence="3">
    <location>
        <begin position="1063"/>
        <end position="1097"/>
    </location>
</feature>
<feature type="repeat" description="PPR" evidence="3">
    <location>
        <begin position="818"/>
        <end position="852"/>
    </location>
</feature>
<dbReference type="PANTHER" id="PTHR47447">
    <property type="entry name" value="OS03G0856100 PROTEIN"/>
    <property type="match status" value="1"/>
</dbReference>
<feature type="repeat" description="PPR" evidence="3">
    <location>
        <begin position="783"/>
        <end position="817"/>
    </location>
</feature>
<dbReference type="Pfam" id="PF13041">
    <property type="entry name" value="PPR_2"/>
    <property type="match status" value="6"/>
</dbReference>
<feature type="repeat" description="PPR" evidence="3">
    <location>
        <begin position="993"/>
        <end position="1027"/>
    </location>
</feature>
<evidence type="ECO:0000256" key="2">
    <source>
        <dbReference type="ARBA" id="ARBA00022737"/>
    </source>
</evidence>
<dbReference type="NCBIfam" id="TIGR00756">
    <property type="entry name" value="PPR"/>
    <property type="match status" value="13"/>
</dbReference>
<evidence type="ECO:0000259" key="4">
    <source>
        <dbReference type="PROSITE" id="PS51183"/>
    </source>
</evidence>
<organism evidence="6 7">
    <name type="scientific">Stylosanthes scabra</name>
    <dbReference type="NCBI Taxonomy" id="79078"/>
    <lineage>
        <taxon>Eukaryota</taxon>
        <taxon>Viridiplantae</taxon>
        <taxon>Streptophyta</taxon>
        <taxon>Embryophyta</taxon>
        <taxon>Tracheophyta</taxon>
        <taxon>Spermatophyta</taxon>
        <taxon>Magnoliopsida</taxon>
        <taxon>eudicotyledons</taxon>
        <taxon>Gunneridae</taxon>
        <taxon>Pentapetalae</taxon>
        <taxon>rosids</taxon>
        <taxon>fabids</taxon>
        <taxon>Fabales</taxon>
        <taxon>Fabaceae</taxon>
        <taxon>Papilionoideae</taxon>
        <taxon>50 kb inversion clade</taxon>
        <taxon>dalbergioids sensu lato</taxon>
        <taxon>Dalbergieae</taxon>
        <taxon>Pterocarpus clade</taxon>
        <taxon>Stylosanthes</taxon>
    </lineage>
</organism>
<dbReference type="Proteomes" id="UP001341840">
    <property type="component" value="Unassembled WGS sequence"/>
</dbReference>
<feature type="repeat" description="PPR" evidence="3">
    <location>
        <begin position="1028"/>
        <end position="1062"/>
    </location>
</feature>
<dbReference type="SUPFAM" id="SSF81901">
    <property type="entry name" value="HCP-like"/>
    <property type="match status" value="3"/>
</dbReference>
<dbReference type="InterPro" id="IPR011990">
    <property type="entry name" value="TPR-like_helical_dom_sf"/>
</dbReference>
<comment type="similarity">
    <text evidence="1">Belongs to the PPR family. P subfamily.</text>
</comment>
<name>A0ABU6XEM1_9FABA</name>
<feature type="repeat" description="PPR" evidence="3">
    <location>
        <begin position="1272"/>
        <end position="1306"/>
    </location>
</feature>
<dbReference type="Gene3D" id="1.25.40.10">
    <property type="entry name" value="Tetratricopeptide repeat domain"/>
    <property type="match status" value="8"/>
</dbReference>
<evidence type="ECO:0000256" key="1">
    <source>
        <dbReference type="ARBA" id="ARBA00007626"/>
    </source>
</evidence>
<protein>
    <submittedName>
        <fullName evidence="6">Uncharacterized protein</fullName>
    </submittedName>
</protein>
<reference evidence="6 7" key="1">
    <citation type="journal article" date="2023" name="Plants (Basel)">
        <title>Bridging the Gap: Combining Genomics and Transcriptomics Approaches to Understand Stylosanthes scabra, an Orphan Legume from the Brazilian Caatinga.</title>
        <authorList>
            <person name="Ferreira-Neto J.R.C."/>
            <person name="da Silva M.D."/>
            <person name="Binneck E."/>
            <person name="de Melo N.F."/>
            <person name="da Silva R.H."/>
            <person name="de Melo A.L.T.M."/>
            <person name="Pandolfi V."/>
            <person name="Bustamante F.O."/>
            <person name="Brasileiro-Vidal A.C."/>
            <person name="Benko-Iseppon A.M."/>
        </authorList>
    </citation>
    <scope>NUCLEOTIDE SEQUENCE [LARGE SCALE GENOMIC DNA]</scope>
    <source>
        <tissue evidence="6">Leaves</tissue>
    </source>
</reference>
<accession>A0ABU6XEM1</accession>
<dbReference type="EMBL" id="JASCZI010211662">
    <property type="protein sequence ID" value="MED6195654.1"/>
    <property type="molecule type" value="Genomic_DNA"/>
</dbReference>
<feature type="repeat" description="PPR" evidence="3">
    <location>
        <begin position="888"/>
        <end position="922"/>
    </location>
</feature>
<gene>
    <name evidence="6" type="ORF">PIB30_039990</name>
</gene>
<feature type="domain" description="JmjC" evidence="5">
    <location>
        <begin position="181"/>
        <end position="351"/>
    </location>
</feature>
<comment type="caution">
    <text evidence="6">The sequence shown here is derived from an EMBL/GenBank/DDBJ whole genome shotgun (WGS) entry which is preliminary data.</text>
</comment>
<dbReference type="InterPro" id="IPR003347">
    <property type="entry name" value="JmjC_dom"/>
</dbReference>
<keyword evidence="7" id="KW-1185">Reference proteome</keyword>
<dbReference type="InterPro" id="IPR003349">
    <property type="entry name" value="JmjN"/>
</dbReference>
<proteinExistence type="inferred from homology"/>
<sequence length="1357" mass="153946">MGLCRFERAKTRIQRHKQCKENKFISDDFEWTSEIPECPVYYPSKKEFKNPLIYLQQIAPEASKFGICKIVSPVIASVPADVVLTKENKDFKFETNVQPLRLSKWNDKDIMNFSMSGRKYTYQEFEVLANQAFITSGCVSSSDVEKRFWHEMVNGEKGTVEYGVNIEGSAFSCSPNDKLGRSKWNLKNFSRLPQSTLRLVGEEIPGITDPMLYIGMVSSMFAWHVEDHHLYSINYHHSGANKIWYGVPASAASQFENVVLHHVYNHKILSKHGEDKAFRLLAHKTTMFPPNILLQHGVSVYKAVQKPGEFAISFPRAYHAGFSLGFNCGEAVNFAIGDWFPMGAIARRRYAYLKMLPIIPFEELLCKEAMEFYKSSKVRGSISKSHYDLQSYLATVVSFVHLMQLYEKALSRLNGSRECDAVGTLICRDCHRDCYVAYLMCKHCNSLPICLYHDIALQICSCGRKYTVYKRDDLIEFKNAVKSFEQEESIKLNLKGKVNFEEDMLSSRNDCIQESQNILWHEDEIGRLKLKVEKMKAAKTKSWKLAFNDPSISSTLRPHHVEQLLIRTLDDSKLALRFFNFLGLHKSFNHSTTAFAILVHALVREKLFWPANSLLQTLLLRGLDPKFVFSCFLDCHRKCKFLSNLGFDLLAQSYLQNRRVLDAVVVAKLMLENKLLPEVRTLSALLNGLLRIRRFIMVCELFDESVNVGVRPDSYTCSAVVRSLCELKDFFKAREKVRWMEVNKFDLSIVTYNVLIHGLCKGDRVSEAVEVKRSLSGKGLKADVVTYCTLVLGFCRVQQFGAGLQLLNEMVELGFVPSEAVLSGLVDGLRKEGKVDDAYNLVVQVSRFGFLPNLFVCNALMNALCKGGDLDKSESLYNNMCLVNLHPNDVTYSILIDSFCRRGRLDVAISYFDRMLEAGIAETVYAYNSMINGQCMFGNFSAAESLFARMINKGLEPTATTFTPLINRYCKDLQLRKAFQLYDMMIEKGIAPNVYTFTVLISGLCSVNNMAEASKLFVEMVEKKIIPNEVTYNVMIEGYCRDGNIDKAFELLDEMLQKGLVPDTYTYRPLISGLCSVGRVSDAKNFVDALHKQDRKLNEMCYSALLHGFCQEGRLVEALSSASEMIQRGINMDLVCHAVLIDGSLKQLDRKTLFGLLKQMQDQGLKPDNVIYTSMIDAFSKEGSFEKAFRCWDLMVTEECFPNVVTYTALMNGLCKAGEMDRAGLLFKRMIAANVPPNSITYGCFLDRLTMEGHMEEAMGLHHAMIKGLLANTVTYNILIRGFCKSGNVGEAVKLWDTMLNKGLEPDLVAYNLLIYGCCVNGELNKAFELRNDLLRRGVKPRQNFRVLHKGQCRSSG</sequence>
<feature type="repeat" description="PPR" evidence="3">
    <location>
        <begin position="1203"/>
        <end position="1237"/>
    </location>
</feature>
<dbReference type="Pfam" id="PF02375">
    <property type="entry name" value="JmjN"/>
    <property type="match status" value="1"/>
</dbReference>
<dbReference type="PANTHER" id="PTHR47447:SF22">
    <property type="entry name" value="TETRATRICOPEPTIDE-LIKE HELICAL DOMAIN SUPERFAMILY"/>
    <property type="match status" value="1"/>
</dbReference>
<dbReference type="SMART" id="SM00558">
    <property type="entry name" value="JmjC"/>
    <property type="match status" value="1"/>
</dbReference>
<dbReference type="Pfam" id="PF02373">
    <property type="entry name" value="JmjC"/>
    <property type="match status" value="1"/>
</dbReference>
<dbReference type="PROSITE" id="PS51183">
    <property type="entry name" value="JMJN"/>
    <property type="match status" value="1"/>
</dbReference>
<dbReference type="PROSITE" id="PS51184">
    <property type="entry name" value="JMJC"/>
    <property type="match status" value="1"/>
</dbReference>
<dbReference type="PROSITE" id="PS51375">
    <property type="entry name" value="PPR"/>
    <property type="match status" value="15"/>
</dbReference>
<feature type="repeat" description="PPR" evidence="3">
    <location>
        <begin position="923"/>
        <end position="957"/>
    </location>
</feature>
<dbReference type="Pfam" id="PF01535">
    <property type="entry name" value="PPR"/>
    <property type="match status" value="3"/>
</dbReference>
<evidence type="ECO:0000313" key="6">
    <source>
        <dbReference type="EMBL" id="MED6195654.1"/>
    </source>
</evidence>
<dbReference type="Gene3D" id="2.60.120.650">
    <property type="entry name" value="Cupin"/>
    <property type="match status" value="1"/>
</dbReference>
<feature type="domain" description="JmjN" evidence="4">
    <location>
        <begin position="38"/>
        <end position="79"/>
    </location>
</feature>
<feature type="repeat" description="PPR" evidence="3">
    <location>
        <begin position="1307"/>
        <end position="1341"/>
    </location>
</feature>
<evidence type="ECO:0000259" key="5">
    <source>
        <dbReference type="PROSITE" id="PS51184"/>
    </source>
</evidence>
<feature type="repeat" description="PPR" evidence="3">
    <location>
        <begin position="748"/>
        <end position="782"/>
    </location>
</feature>
<evidence type="ECO:0000313" key="7">
    <source>
        <dbReference type="Proteomes" id="UP001341840"/>
    </source>
</evidence>
<feature type="repeat" description="PPR" evidence="3">
    <location>
        <begin position="1168"/>
        <end position="1202"/>
    </location>
</feature>
<dbReference type="SUPFAM" id="SSF51197">
    <property type="entry name" value="Clavaminate synthase-like"/>
    <property type="match status" value="1"/>
</dbReference>
<feature type="repeat" description="PPR" evidence="3">
    <location>
        <begin position="958"/>
        <end position="992"/>
    </location>
</feature>
<keyword evidence="2" id="KW-0677">Repeat</keyword>
<dbReference type="InterPro" id="IPR002885">
    <property type="entry name" value="PPR_rpt"/>
</dbReference>
<evidence type="ECO:0000256" key="3">
    <source>
        <dbReference type="PROSITE-ProRule" id="PRU00708"/>
    </source>
</evidence>
<feature type="repeat" description="PPR" evidence="3">
    <location>
        <begin position="853"/>
        <end position="887"/>
    </location>
</feature>